<comment type="similarity">
    <text evidence="2 8">Belongs to the Fmt family.</text>
</comment>
<feature type="domain" description="Formyl transferase N-terminal" evidence="9">
    <location>
        <begin position="1"/>
        <end position="180"/>
    </location>
</feature>
<dbReference type="Pfam" id="PF02911">
    <property type="entry name" value="Formyl_trans_C"/>
    <property type="match status" value="1"/>
</dbReference>
<keyword evidence="5 8" id="KW-0808">Transferase</keyword>
<organism evidence="11 12">
    <name type="scientific">Candidatus Yanofskybacteria bacterium GW2011_GWB1_45_11</name>
    <dbReference type="NCBI Taxonomy" id="1619026"/>
    <lineage>
        <taxon>Bacteria</taxon>
        <taxon>Candidatus Yanofskyibacteriota</taxon>
    </lineage>
</organism>
<dbReference type="PATRIC" id="fig|1619026.3.peg.177"/>
<dbReference type="HAMAP" id="MF_00182">
    <property type="entry name" value="Formyl_trans"/>
    <property type="match status" value="1"/>
</dbReference>
<dbReference type="Gene3D" id="3.10.25.10">
    <property type="entry name" value="Formyl transferase, C-terminal domain"/>
    <property type="match status" value="1"/>
</dbReference>
<accession>A0A0G1L3I2</accession>
<dbReference type="NCBIfam" id="TIGR00460">
    <property type="entry name" value="fmt"/>
    <property type="match status" value="1"/>
</dbReference>
<dbReference type="InterPro" id="IPR044135">
    <property type="entry name" value="Met-tRNA-FMT_C"/>
</dbReference>
<keyword evidence="6 8" id="KW-0648">Protein biosynthesis</keyword>
<evidence type="ECO:0000256" key="4">
    <source>
        <dbReference type="ARBA" id="ARBA00016014"/>
    </source>
</evidence>
<evidence type="ECO:0000313" key="11">
    <source>
        <dbReference type="EMBL" id="KKT90305.1"/>
    </source>
</evidence>
<dbReference type="GO" id="GO:0005829">
    <property type="term" value="C:cytosol"/>
    <property type="evidence" value="ECO:0007669"/>
    <property type="project" value="TreeGrafter"/>
</dbReference>
<evidence type="ECO:0000313" key="12">
    <source>
        <dbReference type="Proteomes" id="UP000034368"/>
    </source>
</evidence>
<dbReference type="Pfam" id="PF00551">
    <property type="entry name" value="Formyl_trans_N"/>
    <property type="match status" value="1"/>
</dbReference>
<evidence type="ECO:0000256" key="6">
    <source>
        <dbReference type="ARBA" id="ARBA00022917"/>
    </source>
</evidence>
<dbReference type="PANTHER" id="PTHR11138:SF5">
    <property type="entry name" value="METHIONYL-TRNA FORMYLTRANSFERASE, MITOCHONDRIAL"/>
    <property type="match status" value="1"/>
</dbReference>
<dbReference type="InterPro" id="IPR011034">
    <property type="entry name" value="Formyl_transferase-like_C_sf"/>
</dbReference>
<evidence type="ECO:0000256" key="3">
    <source>
        <dbReference type="ARBA" id="ARBA00012261"/>
    </source>
</evidence>
<dbReference type="CDD" id="cd08704">
    <property type="entry name" value="Met_tRNA_FMT_C"/>
    <property type="match status" value="1"/>
</dbReference>
<dbReference type="SUPFAM" id="SSF53328">
    <property type="entry name" value="Formyltransferase"/>
    <property type="match status" value="1"/>
</dbReference>
<dbReference type="EC" id="2.1.2.9" evidence="3 8"/>
<dbReference type="Gene3D" id="3.40.50.170">
    <property type="entry name" value="Formyl transferase, N-terminal domain"/>
    <property type="match status" value="1"/>
</dbReference>
<dbReference type="InterPro" id="IPR005793">
    <property type="entry name" value="Formyl_trans_C"/>
</dbReference>
<dbReference type="GO" id="GO:0004479">
    <property type="term" value="F:methionyl-tRNA formyltransferase activity"/>
    <property type="evidence" value="ECO:0007669"/>
    <property type="project" value="UniProtKB-UniRule"/>
</dbReference>
<feature type="domain" description="Formyl transferase C-terminal" evidence="10">
    <location>
        <begin position="206"/>
        <end position="299"/>
    </location>
</feature>
<dbReference type="InterPro" id="IPR001555">
    <property type="entry name" value="GART_AS"/>
</dbReference>
<evidence type="ECO:0000256" key="5">
    <source>
        <dbReference type="ARBA" id="ARBA00022679"/>
    </source>
</evidence>
<dbReference type="InterPro" id="IPR002376">
    <property type="entry name" value="Formyl_transf_N"/>
</dbReference>
<gene>
    <name evidence="8" type="primary">fmt</name>
    <name evidence="11" type="ORF">UW90_C0003G0029</name>
</gene>
<reference evidence="11 12" key="1">
    <citation type="journal article" date="2015" name="Nature">
        <title>rRNA introns, odd ribosomes, and small enigmatic genomes across a large radiation of phyla.</title>
        <authorList>
            <person name="Brown C.T."/>
            <person name="Hug L.A."/>
            <person name="Thomas B.C."/>
            <person name="Sharon I."/>
            <person name="Castelle C.J."/>
            <person name="Singh A."/>
            <person name="Wilkins M.J."/>
            <person name="Williams K.H."/>
            <person name="Banfield J.F."/>
        </authorList>
    </citation>
    <scope>NUCLEOTIDE SEQUENCE [LARGE SCALE GENOMIC DNA]</scope>
</reference>
<dbReference type="PROSITE" id="PS00373">
    <property type="entry name" value="GART"/>
    <property type="match status" value="1"/>
</dbReference>
<comment type="catalytic activity">
    <reaction evidence="7 8">
        <text>L-methionyl-tRNA(fMet) + (6R)-10-formyltetrahydrofolate = N-formyl-L-methionyl-tRNA(fMet) + (6S)-5,6,7,8-tetrahydrofolate + H(+)</text>
        <dbReference type="Rhea" id="RHEA:24380"/>
        <dbReference type="Rhea" id="RHEA-COMP:9952"/>
        <dbReference type="Rhea" id="RHEA-COMP:9953"/>
        <dbReference type="ChEBI" id="CHEBI:15378"/>
        <dbReference type="ChEBI" id="CHEBI:57453"/>
        <dbReference type="ChEBI" id="CHEBI:78530"/>
        <dbReference type="ChEBI" id="CHEBI:78844"/>
        <dbReference type="ChEBI" id="CHEBI:195366"/>
        <dbReference type="EC" id="2.1.2.9"/>
    </reaction>
</comment>
<evidence type="ECO:0000259" key="10">
    <source>
        <dbReference type="Pfam" id="PF02911"/>
    </source>
</evidence>
<comment type="function">
    <text evidence="1 8">Attaches a formyl group to the free amino group of methionyl-tRNA(fMet). The formyl group appears to play a dual role in the initiator identity of N-formylmethionyl-tRNA by promoting its recognition by IF2 and preventing the misappropriation of this tRNA by the elongation apparatus.</text>
</comment>
<dbReference type="EMBL" id="LCKD01000003">
    <property type="protein sequence ID" value="KKT90305.1"/>
    <property type="molecule type" value="Genomic_DNA"/>
</dbReference>
<evidence type="ECO:0000256" key="2">
    <source>
        <dbReference type="ARBA" id="ARBA00010699"/>
    </source>
</evidence>
<dbReference type="InterPro" id="IPR041711">
    <property type="entry name" value="Met-tRNA-FMT_N"/>
</dbReference>
<evidence type="ECO:0000259" key="9">
    <source>
        <dbReference type="Pfam" id="PF00551"/>
    </source>
</evidence>
<dbReference type="PANTHER" id="PTHR11138">
    <property type="entry name" value="METHIONYL-TRNA FORMYLTRANSFERASE"/>
    <property type="match status" value="1"/>
</dbReference>
<evidence type="ECO:0000256" key="8">
    <source>
        <dbReference type="HAMAP-Rule" id="MF_00182"/>
    </source>
</evidence>
<feature type="binding site" evidence="8">
    <location>
        <begin position="109"/>
        <end position="112"/>
    </location>
    <ligand>
        <name>(6S)-5,6,7,8-tetrahydrofolate</name>
        <dbReference type="ChEBI" id="CHEBI:57453"/>
    </ligand>
</feature>
<dbReference type="InterPro" id="IPR005794">
    <property type="entry name" value="Fmt"/>
</dbReference>
<proteinExistence type="inferred from homology"/>
<dbReference type="InterPro" id="IPR037022">
    <property type="entry name" value="Formyl_trans_C_sf"/>
</dbReference>
<evidence type="ECO:0000256" key="1">
    <source>
        <dbReference type="ARBA" id="ARBA00002606"/>
    </source>
</evidence>
<name>A0A0G1L3I2_9BACT</name>
<evidence type="ECO:0000256" key="7">
    <source>
        <dbReference type="ARBA" id="ARBA00048558"/>
    </source>
</evidence>
<dbReference type="AlphaFoldDB" id="A0A0G1L3I2"/>
<dbReference type="CDD" id="cd08646">
    <property type="entry name" value="FMT_core_Met-tRNA-FMT_N"/>
    <property type="match status" value="1"/>
</dbReference>
<protein>
    <recommendedName>
        <fullName evidence="4 8">Methionyl-tRNA formyltransferase</fullName>
        <ecNumber evidence="3 8">2.1.2.9</ecNumber>
    </recommendedName>
</protein>
<dbReference type="Proteomes" id="UP000034368">
    <property type="component" value="Unassembled WGS sequence"/>
</dbReference>
<dbReference type="InterPro" id="IPR036477">
    <property type="entry name" value="Formyl_transf_N_sf"/>
</dbReference>
<dbReference type="SUPFAM" id="SSF50486">
    <property type="entry name" value="FMT C-terminal domain-like"/>
    <property type="match status" value="1"/>
</dbReference>
<sequence>MKIIFFGSSEFAIPALNELVQNDYEILVVVTQPDKPIGRDRILSPTPLAVFASARGIEILKPETLKDEFFFDKFKALSPDLCVVAAYGKIIPKKYLEIPKYGFVNIHPSLLPKYRGPSPIQTAIMNGETETGVTIMLVDAEMDHGPIIAVKKHQIPSGAYFPEIHDELAKLGAKLMIKALPKYISGAYKPQEQDHSQATVTKMLARKDGRVNWQMPADKIYNQIQALNPEPGTWTTWNGKILNIKKANHLKHNLSDEKGTVKRFENDIAVACDGSILILEIIQLAGKKEMTAKDFLNGHSDFLGSRLN</sequence>
<comment type="caution">
    <text evidence="11">The sequence shown here is derived from an EMBL/GenBank/DDBJ whole genome shotgun (WGS) entry which is preliminary data.</text>
</comment>